<dbReference type="EMBL" id="CAJVCH010567106">
    <property type="protein sequence ID" value="CAG7832818.1"/>
    <property type="molecule type" value="Genomic_DNA"/>
</dbReference>
<feature type="region of interest" description="Disordered" evidence="1">
    <location>
        <begin position="30"/>
        <end position="56"/>
    </location>
</feature>
<dbReference type="Proteomes" id="UP000708208">
    <property type="component" value="Unassembled WGS sequence"/>
</dbReference>
<name>A0A8J2LCZ3_9HEXA</name>
<evidence type="ECO:0000256" key="1">
    <source>
        <dbReference type="SAM" id="MobiDB-lite"/>
    </source>
</evidence>
<reference evidence="2" key="1">
    <citation type="submission" date="2021-06" db="EMBL/GenBank/DDBJ databases">
        <authorList>
            <person name="Hodson N. C."/>
            <person name="Mongue J. A."/>
            <person name="Jaron S. K."/>
        </authorList>
    </citation>
    <scope>NUCLEOTIDE SEQUENCE</scope>
</reference>
<comment type="caution">
    <text evidence="2">The sequence shown here is derived from an EMBL/GenBank/DDBJ whole genome shotgun (WGS) entry which is preliminary data.</text>
</comment>
<evidence type="ECO:0000313" key="2">
    <source>
        <dbReference type="EMBL" id="CAG7832818.1"/>
    </source>
</evidence>
<dbReference type="AlphaFoldDB" id="A0A8J2LCZ3"/>
<proteinExistence type="predicted"/>
<feature type="compositionally biased region" description="Basic and acidic residues" evidence="1">
    <location>
        <begin position="42"/>
        <end position="54"/>
    </location>
</feature>
<gene>
    <name evidence="2" type="ORF">AFUS01_LOCUS42483</name>
</gene>
<protein>
    <submittedName>
        <fullName evidence="2">Uncharacterized protein</fullName>
    </submittedName>
</protein>
<accession>A0A8J2LCZ3</accession>
<keyword evidence="3" id="KW-1185">Reference proteome</keyword>
<organism evidence="2 3">
    <name type="scientific">Allacma fusca</name>
    <dbReference type="NCBI Taxonomy" id="39272"/>
    <lineage>
        <taxon>Eukaryota</taxon>
        <taxon>Metazoa</taxon>
        <taxon>Ecdysozoa</taxon>
        <taxon>Arthropoda</taxon>
        <taxon>Hexapoda</taxon>
        <taxon>Collembola</taxon>
        <taxon>Symphypleona</taxon>
        <taxon>Sminthuridae</taxon>
        <taxon>Allacma</taxon>
    </lineage>
</organism>
<evidence type="ECO:0000313" key="3">
    <source>
        <dbReference type="Proteomes" id="UP000708208"/>
    </source>
</evidence>
<sequence length="93" mass="10674">MLAQSVTKQWECGLNLEVVSEPQDVIHVTSLDSGTEEDQQRDDDYANEQHDEQGLTKTALLPHMTDKNCRSTISIWKPKRCVTDRPKTLSRLY</sequence>